<dbReference type="AlphaFoldDB" id="A0A2W7QZN2"/>
<accession>A0A2W7QZN2</accession>
<keyword evidence="1" id="KW-1133">Transmembrane helix</keyword>
<dbReference type="Pfam" id="PF07811">
    <property type="entry name" value="TadE"/>
    <property type="match status" value="1"/>
</dbReference>
<dbReference type="InterPro" id="IPR012495">
    <property type="entry name" value="TadE-like_dom"/>
</dbReference>
<dbReference type="Proteomes" id="UP000249364">
    <property type="component" value="Unassembled WGS sequence"/>
</dbReference>
<evidence type="ECO:0000313" key="4">
    <source>
        <dbReference type="Proteomes" id="UP000249364"/>
    </source>
</evidence>
<evidence type="ECO:0000259" key="2">
    <source>
        <dbReference type="Pfam" id="PF07811"/>
    </source>
</evidence>
<keyword evidence="1" id="KW-0472">Membrane</keyword>
<feature type="transmembrane region" description="Helical" evidence="1">
    <location>
        <begin position="21"/>
        <end position="40"/>
    </location>
</feature>
<dbReference type="EMBL" id="QKZQ01000002">
    <property type="protein sequence ID" value="PZX47299.1"/>
    <property type="molecule type" value="Genomic_DNA"/>
</dbReference>
<organism evidence="3 4">
    <name type="scientific">Roseinatronobacter thiooxidans</name>
    <dbReference type="NCBI Taxonomy" id="121821"/>
    <lineage>
        <taxon>Bacteria</taxon>
        <taxon>Pseudomonadati</taxon>
        <taxon>Pseudomonadota</taxon>
        <taxon>Alphaproteobacteria</taxon>
        <taxon>Rhodobacterales</taxon>
        <taxon>Paracoccaceae</taxon>
        <taxon>Roseinatronobacter</taxon>
    </lineage>
</organism>
<dbReference type="RefSeq" id="WP_071470411.1">
    <property type="nucleotide sequence ID" value="NZ_MEHT01000044.1"/>
</dbReference>
<protein>
    <submittedName>
        <fullName evidence="3">TadE-like protein</fullName>
    </submittedName>
</protein>
<feature type="domain" description="TadE-like" evidence="2">
    <location>
        <begin position="19"/>
        <end position="51"/>
    </location>
</feature>
<keyword evidence="1" id="KW-0812">Transmembrane</keyword>
<gene>
    <name evidence="3" type="ORF">LY56_00596</name>
</gene>
<proteinExistence type="predicted"/>
<dbReference type="OrthoDB" id="7873328at2"/>
<name>A0A2W7QZN2_9RHOB</name>
<reference evidence="3 4" key="1">
    <citation type="submission" date="2018-06" db="EMBL/GenBank/DDBJ databases">
        <title>Genomic Encyclopedia of Archaeal and Bacterial Type Strains, Phase II (KMG-II): from individual species to whole genera.</title>
        <authorList>
            <person name="Goeker M."/>
        </authorList>
    </citation>
    <scope>NUCLEOTIDE SEQUENCE [LARGE SCALE GENOMIC DNA]</scope>
    <source>
        <strain evidence="3 4">DSM 13087</strain>
    </source>
</reference>
<evidence type="ECO:0000313" key="3">
    <source>
        <dbReference type="EMBL" id="PZX47299.1"/>
    </source>
</evidence>
<evidence type="ECO:0000256" key="1">
    <source>
        <dbReference type="SAM" id="Phobius"/>
    </source>
</evidence>
<sequence length="139" mass="15196">MNAHQKNPTLRKMLTSEEGALSVEFALWMPVIFMILMFVADTSAALFAQANMWHIAGDISRAIATGRMSVAEAQHFLLEHTRYSIDVSLAGDMVLVQLSQPFADIGTGVTLSFVGDIQVQVFQHLEQGINQFGQGGNIS</sequence>
<keyword evidence="4" id="KW-1185">Reference proteome</keyword>
<comment type="caution">
    <text evidence="3">The sequence shown here is derived from an EMBL/GenBank/DDBJ whole genome shotgun (WGS) entry which is preliminary data.</text>
</comment>